<feature type="compositionally biased region" description="Basic and acidic residues" evidence="1">
    <location>
        <begin position="65"/>
        <end position="103"/>
    </location>
</feature>
<evidence type="ECO:0000313" key="2">
    <source>
        <dbReference type="EMBL" id="OAQ74760.1"/>
    </source>
</evidence>
<dbReference type="AlphaFoldDB" id="A0A179GB90"/>
<feature type="compositionally biased region" description="Basic residues" evidence="1">
    <location>
        <begin position="32"/>
        <end position="42"/>
    </location>
</feature>
<feature type="compositionally biased region" description="Polar residues" evidence="1">
    <location>
        <begin position="106"/>
        <end position="115"/>
    </location>
</feature>
<comment type="caution">
    <text evidence="2">The sequence shown here is derived from an EMBL/GenBank/DDBJ whole genome shotgun (WGS) entry which is preliminary data.</text>
</comment>
<proteinExistence type="predicted"/>
<sequence>MGRGVGVSISTGDCESCGGGGRGAAGGGGEARKKRSCRRRRREAAEDIPQGDDEEETCWQLGGDTEGRQRKERLNHTTGKEQRARSKERERAGETGVEGRRGQDQVPGQTGTSARCETRRERHVQQRTLHFDRGSR</sequence>
<dbReference type="EMBL" id="LSBH01000009">
    <property type="protein sequence ID" value="OAQ74760.1"/>
    <property type="molecule type" value="Genomic_DNA"/>
</dbReference>
<evidence type="ECO:0000256" key="1">
    <source>
        <dbReference type="SAM" id="MobiDB-lite"/>
    </source>
</evidence>
<evidence type="ECO:0000313" key="4">
    <source>
        <dbReference type="Proteomes" id="UP000078240"/>
    </source>
</evidence>
<organism evidence="2 4">
    <name type="scientific">Purpureocillium lilacinum</name>
    <name type="common">Paecilomyces lilacinus</name>
    <dbReference type="NCBI Taxonomy" id="33203"/>
    <lineage>
        <taxon>Eukaryota</taxon>
        <taxon>Fungi</taxon>
        <taxon>Dikarya</taxon>
        <taxon>Ascomycota</taxon>
        <taxon>Pezizomycotina</taxon>
        <taxon>Sordariomycetes</taxon>
        <taxon>Hypocreomycetidae</taxon>
        <taxon>Hypocreales</taxon>
        <taxon>Ophiocordycipitaceae</taxon>
        <taxon>Purpureocillium</taxon>
    </lineage>
</organism>
<feature type="compositionally biased region" description="Gly residues" evidence="1">
    <location>
        <begin position="17"/>
        <end position="29"/>
    </location>
</feature>
<feature type="compositionally biased region" description="Basic and acidic residues" evidence="1">
    <location>
        <begin position="116"/>
        <end position="136"/>
    </location>
</feature>
<reference evidence="2 4" key="1">
    <citation type="submission" date="2016-01" db="EMBL/GenBank/DDBJ databases">
        <title>Biosynthesis of antibiotic leucinostatins and their inhibition on Phytophthora in bio-control Purpureocillium lilacinum.</title>
        <authorList>
            <person name="Wang G."/>
            <person name="Liu Z."/>
            <person name="Lin R."/>
            <person name="Li E."/>
            <person name="Mao Z."/>
            <person name="Ling J."/>
            <person name="Yin W."/>
            <person name="Xie B."/>
        </authorList>
    </citation>
    <scope>NUCLEOTIDE SEQUENCE [LARGE SCALE GENOMIC DNA]</scope>
    <source>
        <strain evidence="2">PLBJ-1</strain>
        <strain evidence="3">PLFJ-1</strain>
    </source>
</reference>
<protein>
    <submittedName>
        <fullName evidence="2">Uncharacterized protein</fullName>
    </submittedName>
</protein>
<gene>
    <name evidence="2" type="ORF">VFPBJ_10055</name>
    <name evidence="3" type="ORF">VFPFJ_08673</name>
</gene>
<accession>A0A179GB90</accession>
<dbReference type="EMBL" id="LSBI01000008">
    <property type="protein sequence ID" value="OAQ82870.1"/>
    <property type="molecule type" value="Genomic_DNA"/>
</dbReference>
<feature type="region of interest" description="Disordered" evidence="1">
    <location>
        <begin position="1"/>
        <end position="136"/>
    </location>
</feature>
<dbReference type="Proteomes" id="UP000078340">
    <property type="component" value="Unassembled WGS sequence"/>
</dbReference>
<dbReference type="Proteomes" id="UP000078240">
    <property type="component" value="Unassembled WGS sequence"/>
</dbReference>
<name>A0A179GB90_PURLI</name>
<evidence type="ECO:0000313" key="3">
    <source>
        <dbReference type="EMBL" id="OAQ82870.1"/>
    </source>
</evidence>